<dbReference type="EMBL" id="JAZDDG010000005">
    <property type="protein sequence ID" value="MEE1976645.1"/>
    <property type="molecule type" value="Genomic_DNA"/>
</dbReference>
<protein>
    <submittedName>
        <fullName evidence="1">Uncharacterized protein</fullName>
    </submittedName>
</protein>
<keyword evidence="2" id="KW-1185">Reference proteome</keyword>
<dbReference type="Proteomes" id="UP001356308">
    <property type="component" value="Unassembled WGS sequence"/>
</dbReference>
<comment type="caution">
    <text evidence="1">The sequence shown here is derived from an EMBL/GenBank/DDBJ whole genome shotgun (WGS) entry which is preliminary data.</text>
</comment>
<gene>
    <name evidence="1" type="ORF">V1I91_11230</name>
</gene>
<accession>A0ABU7IUI6</accession>
<proteinExistence type="predicted"/>
<evidence type="ECO:0000313" key="1">
    <source>
        <dbReference type="EMBL" id="MEE1976645.1"/>
    </source>
</evidence>
<sequence length="55" mass="6132">MINSLFVVHRQINLCNVSPSAVEGSIGNYKLDNALHLDFEFILSEAERLDVSAQI</sequence>
<name>A0ABU7IUI6_9FLAO</name>
<evidence type="ECO:0000313" key="2">
    <source>
        <dbReference type="Proteomes" id="UP001356308"/>
    </source>
</evidence>
<organism evidence="1 2">
    <name type="scientific">Maribacter cobaltidurans</name>
    <dbReference type="NCBI Taxonomy" id="1178778"/>
    <lineage>
        <taxon>Bacteria</taxon>
        <taxon>Pseudomonadati</taxon>
        <taxon>Bacteroidota</taxon>
        <taxon>Flavobacteriia</taxon>
        <taxon>Flavobacteriales</taxon>
        <taxon>Flavobacteriaceae</taxon>
        <taxon>Maribacter</taxon>
    </lineage>
</organism>
<reference evidence="1 2" key="1">
    <citation type="submission" date="2024-01" db="EMBL/GenBank/DDBJ databases">
        <title>Maribacter spp. originated from different algae showed divergent polysaccharides utilization ability.</title>
        <authorList>
            <person name="Wang H."/>
            <person name="Wu Y."/>
        </authorList>
    </citation>
    <scope>NUCLEOTIDE SEQUENCE [LARGE SCALE GENOMIC DNA]</scope>
    <source>
        <strain evidence="1 2">PR1</strain>
    </source>
</reference>